<dbReference type="GO" id="GO:0055085">
    <property type="term" value="P:transmembrane transport"/>
    <property type="evidence" value="ECO:0007669"/>
    <property type="project" value="InterPro"/>
</dbReference>
<dbReference type="Pfam" id="PF00528">
    <property type="entry name" value="BPD_transp_1"/>
    <property type="match status" value="1"/>
</dbReference>
<dbReference type="InterPro" id="IPR035906">
    <property type="entry name" value="MetI-like_sf"/>
</dbReference>
<feature type="transmembrane region" description="Helical" evidence="7">
    <location>
        <begin position="12"/>
        <end position="35"/>
    </location>
</feature>
<keyword evidence="4 7" id="KW-0812">Transmembrane</keyword>
<comment type="subcellular location">
    <subcellularLocation>
        <location evidence="1 7">Cell membrane</location>
        <topology evidence="1 7">Multi-pass membrane protein</topology>
    </subcellularLocation>
</comment>
<keyword evidence="2 7" id="KW-0813">Transport</keyword>
<proteinExistence type="inferred from homology"/>
<accession>G5I9I6</accession>
<dbReference type="Gene3D" id="1.10.3720.10">
    <property type="entry name" value="MetI-like"/>
    <property type="match status" value="1"/>
</dbReference>
<keyword evidence="3" id="KW-1003">Cell membrane</keyword>
<dbReference type="Proteomes" id="UP000005384">
    <property type="component" value="Unassembled WGS sequence"/>
</dbReference>
<sequence>MKKRDIRMNLYYIPALILMLSFIVFPLGNAIRLAFFKWNGYSQNMVWYGVQNYINMVKDKYFWTAFFNTLLYGFASMLIQNILGLAYAIFLNTNFRGRVIVRTFVYLPIMISGLLMGYIMYYFVQYQGGVFNEMLSWFGIAPLDWMNDPMRARLMITAINGLQFVGNSMIIYLSGLQNIPAMYYEAAALDGASSWGVFRNITLPLLVPAMSTAVVLNLINSLKLNDIIISMTNGGPALSTHSLSSFISHTYFTAEQAGYASAIGVFMFLFILLVSVTMNQYFRKREVEY</sequence>
<evidence type="ECO:0000256" key="1">
    <source>
        <dbReference type="ARBA" id="ARBA00004651"/>
    </source>
</evidence>
<feature type="transmembrane region" description="Helical" evidence="7">
    <location>
        <begin position="197"/>
        <end position="219"/>
    </location>
</feature>
<gene>
    <name evidence="9" type="ORF">HMPREF9473_00176</name>
</gene>
<name>G5I9I6_9FIRM</name>
<evidence type="ECO:0000256" key="7">
    <source>
        <dbReference type="RuleBase" id="RU363032"/>
    </source>
</evidence>
<dbReference type="PANTHER" id="PTHR30193">
    <property type="entry name" value="ABC TRANSPORTER PERMEASE PROTEIN"/>
    <property type="match status" value="1"/>
</dbReference>
<keyword evidence="6 7" id="KW-0472">Membrane</keyword>
<dbReference type="PANTHER" id="PTHR30193:SF37">
    <property type="entry name" value="INNER MEMBRANE ABC TRANSPORTER PERMEASE PROTEIN YCJO"/>
    <property type="match status" value="1"/>
</dbReference>
<keyword evidence="5 7" id="KW-1133">Transmembrane helix</keyword>
<evidence type="ECO:0000256" key="4">
    <source>
        <dbReference type="ARBA" id="ARBA00022692"/>
    </source>
</evidence>
<feature type="transmembrane region" description="Helical" evidence="7">
    <location>
        <begin position="257"/>
        <end position="276"/>
    </location>
</feature>
<dbReference type="AlphaFoldDB" id="G5I9I6"/>
<feature type="domain" description="ABC transmembrane type-1" evidence="8">
    <location>
        <begin position="66"/>
        <end position="278"/>
    </location>
</feature>
<evidence type="ECO:0000256" key="6">
    <source>
        <dbReference type="ARBA" id="ARBA00023136"/>
    </source>
</evidence>
<dbReference type="GO" id="GO:0005886">
    <property type="term" value="C:plasma membrane"/>
    <property type="evidence" value="ECO:0007669"/>
    <property type="project" value="UniProtKB-SubCell"/>
</dbReference>
<evidence type="ECO:0000256" key="3">
    <source>
        <dbReference type="ARBA" id="ARBA00022475"/>
    </source>
</evidence>
<dbReference type="PROSITE" id="PS50928">
    <property type="entry name" value="ABC_TM1"/>
    <property type="match status" value="1"/>
</dbReference>
<keyword evidence="10" id="KW-1185">Reference proteome</keyword>
<dbReference type="EMBL" id="ADLN01000001">
    <property type="protein sequence ID" value="EHI61725.1"/>
    <property type="molecule type" value="Genomic_DNA"/>
</dbReference>
<dbReference type="InterPro" id="IPR000515">
    <property type="entry name" value="MetI-like"/>
</dbReference>
<comment type="similarity">
    <text evidence="7">Belongs to the binding-protein-dependent transport system permease family.</text>
</comment>
<evidence type="ECO:0000313" key="10">
    <source>
        <dbReference type="Proteomes" id="UP000005384"/>
    </source>
</evidence>
<evidence type="ECO:0000256" key="5">
    <source>
        <dbReference type="ARBA" id="ARBA00022989"/>
    </source>
</evidence>
<organism evidence="9 10">
    <name type="scientific">Hungatella hathewayi WAL-18680</name>
    <dbReference type="NCBI Taxonomy" id="742737"/>
    <lineage>
        <taxon>Bacteria</taxon>
        <taxon>Bacillati</taxon>
        <taxon>Bacillota</taxon>
        <taxon>Clostridia</taxon>
        <taxon>Lachnospirales</taxon>
        <taxon>Lachnospiraceae</taxon>
        <taxon>Hungatella</taxon>
    </lineage>
</organism>
<reference evidence="9 10" key="1">
    <citation type="submission" date="2011-08" db="EMBL/GenBank/DDBJ databases">
        <title>The Genome Sequence of Clostridium hathewayi WAL-18680.</title>
        <authorList>
            <consortium name="The Broad Institute Genome Sequencing Platform"/>
            <person name="Earl A."/>
            <person name="Ward D."/>
            <person name="Feldgarden M."/>
            <person name="Gevers D."/>
            <person name="Finegold S.M."/>
            <person name="Summanen P.H."/>
            <person name="Molitoris D.R."/>
            <person name="Song M."/>
            <person name="Daigneault M."/>
            <person name="Allen-Vercoe E."/>
            <person name="Young S.K."/>
            <person name="Zeng Q."/>
            <person name="Gargeya S."/>
            <person name="Fitzgerald M."/>
            <person name="Haas B."/>
            <person name="Abouelleil A."/>
            <person name="Alvarado L."/>
            <person name="Arachchi H.M."/>
            <person name="Berlin A."/>
            <person name="Brown A."/>
            <person name="Chapman S.B."/>
            <person name="Chen Z."/>
            <person name="Dunbar C."/>
            <person name="Freedman E."/>
            <person name="Gearin G."/>
            <person name="Gellesch M."/>
            <person name="Goldberg J."/>
            <person name="Griggs A."/>
            <person name="Gujja S."/>
            <person name="Heiman D."/>
            <person name="Howarth C."/>
            <person name="Larson L."/>
            <person name="Lui A."/>
            <person name="MacDonald P.J.P."/>
            <person name="Montmayeur A."/>
            <person name="Murphy C."/>
            <person name="Neiman D."/>
            <person name="Pearson M."/>
            <person name="Priest M."/>
            <person name="Roberts A."/>
            <person name="Saif S."/>
            <person name="Shea T."/>
            <person name="Shenoy N."/>
            <person name="Sisk P."/>
            <person name="Stolte C."/>
            <person name="Sykes S."/>
            <person name="Wortman J."/>
            <person name="Nusbaum C."/>
            <person name="Birren B."/>
        </authorList>
    </citation>
    <scope>NUCLEOTIDE SEQUENCE [LARGE SCALE GENOMIC DNA]</scope>
    <source>
        <strain evidence="9 10">WAL-18680</strain>
    </source>
</reference>
<evidence type="ECO:0000256" key="2">
    <source>
        <dbReference type="ARBA" id="ARBA00022448"/>
    </source>
</evidence>
<dbReference type="RefSeq" id="WP_006778157.1">
    <property type="nucleotide sequence ID" value="NZ_CP040506.1"/>
</dbReference>
<dbReference type="OrthoDB" id="9786413at2"/>
<feature type="transmembrane region" description="Helical" evidence="7">
    <location>
        <begin position="103"/>
        <end position="124"/>
    </location>
</feature>
<evidence type="ECO:0000259" key="8">
    <source>
        <dbReference type="PROSITE" id="PS50928"/>
    </source>
</evidence>
<protein>
    <recommendedName>
        <fullName evidence="8">ABC transmembrane type-1 domain-containing protein</fullName>
    </recommendedName>
</protein>
<dbReference type="SUPFAM" id="SSF161098">
    <property type="entry name" value="MetI-like"/>
    <property type="match status" value="1"/>
</dbReference>
<dbReference type="HOGENOM" id="CLU_016047_0_2_9"/>
<dbReference type="PATRIC" id="fig|742737.3.peg.169"/>
<feature type="transmembrane region" description="Helical" evidence="7">
    <location>
        <begin position="154"/>
        <end position="176"/>
    </location>
</feature>
<dbReference type="InterPro" id="IPR051393">
    <property type="entry name" value="ABC_transporter_permease"/>
</dbReference>
<evidence type="ECO:0000313" key="9">
    <source>
        <dbReference type="EMBL" id="EHI61725.1"/>
    </source>
</evidence>
<comment type="caution">
    <text evidence="9">The sequence shown here is derived from an EMBL/GenBank/DDBJ whole genome shotgun (WGS) entry which is preliminary data.</text>
</comment>
<feature type="transmembrane region" description="Helical" evidence="7">
    <location>
        <begin position="70"/>
        <end position="91"/>
    </location>
</feature>
<dbReference type="CDD" id="cd06261">
    <property type="entry name" value="TM_PBP2"/>
    <property type="match status" value="1"/>
</dbReference>